<comment type="caution">
    <text evidence="2">The sequence shown here is derived from an EMBL/GenBank/DDBJ whole genome shotgun (WGS) entry which is preliminary data.</text>
</comment>
<keyword evidence="1" id="KW-0472">Membrane</keyword>
<keyword evidence="1" id="KW-0812">Transmembrane</keyword>
<protein>
    <recommendedName>
        <fullName evidence="4">DUF2244 domain-containing protein</fullName>
    </recommendedName>
</protein>
<organism evidence="2 3">
    <name type="scientific">Candidatus Thiodiazotropha endolucinida</name>
    <dbReference type="NCBI Taxonomy" id="1655433"/>
    <lineage>
        <taxon>Bacteria</taxon>
        <taxon>Pseudomonadati</taxon>
        <taxon>Pseudomonadota</taxon>
        <taxon>Gammaproteobacteria</taxon>
        <taxon>Chromatiales</taxon>
        <taxon>Sedimenticolaceae</taxon>
        <taxon>Candidatus Thiodiazotropha</taxon>
    </lineage>
</organism>
<proteinExistence type="predicted"/>
<dbReference type="RefSeq" id="WP_069128403.1">
    <property type="nucleotide sequence ID" value="NZ_MARB01000040.1"/>
</dbReference>
<keyword evidence="1" id="KW-1133">Transmembrane helix</keyword>
<evidence type="ECO:0000256" key="1">
    <source>
        <dbReference type="SAM" id="Phobius"/>
    </source>
</evidence>
<dbReference type="EMBL" id="MARB01000040">
    <property type="protein sequence ID" value="ODJ85676.1"/>
    <property type="molecule type" value="Genomic_DNA"/>
</dbReference>
<dbReference type="AlphaFoldDB" id="A0A7Z1AD78"/>
<evidence type="ECO:0000313" key="2">
    <source>
        <dbReference type="EMBL" id="ODJ85676.1"/>
    </source>
</evidence>
<dbReference type="OrthoDB" id="7062615at2"/>
<feature type="transmembrane region" description="Helical" evidence="1">
    <location>
        <begin position="54"/>
        <end position="72"/>
    </location>
</feature>
<gene>
    <name evidence="2" type="ORF">CODIS_40990</name>
</gene>
<dbReference type="Pfam" id="PF10003">
    <property type="entry name" value="DUF2244"/>
    <property type="match status" value="1"/>
</dbReference>
<name>A0A7Z1AD78_9GAMM</name>
<feature type="transmembrane region" description="Helical" evidence="1">
    <location>
        <begin position="31"/>
        <end position="48"/>
    </location>
</feature>
<evidence type="ECO:0008006" key="4">
    <source>
        <dbReference type="Google" id="ProtNLM"/>
    </source>
</evidence>
<keyword evidence="3" id="KW-1185">Reference proteome</keyword>
<reference evidence="2 3" key="1">
    <citation type="submission" date="2016-06" db="EMBL/GenBank/DDBJ databases">
        <title>Genome sequence of endosymbiont of Candidatus Endolucinida thiodiazotropha.</title>
        <authorList>
            <person name="Poehlein A."/>
            <person name="Koenig S."/>
            <person name="Heiden S.E."/>
            <person name="Thuermer A."/>
            <person name="Voget S."/>
            <person name="Daniel R."/>
            <person name="Markert S."/>
            <person name="Gros O."/>
            <person name="Schweder T."/>
        </authorList>
    </citation>
    <scope>NUCLEOTIDE SEQUENCE [LARGE SCALE GENOMIC DNA]</scope>
    <source>
        <strain evidence="2 3">COS</strain>
    </source>
</reference>
<dbReference type="InterPro" id="IPR019253">
    <property type="entry name" value="DUF2244_TM"/>
</dbReference>
<sequence>MVFRAPQNSNSDEAVLVVQPNRSLTWNQSKWLFLLLALCIGLVGLYFFSLGAWLVLPFTGLEICIIGIAIYCHSFCAHSQEIIHIDDTYVRVSDNRNRQAVKCFHKAWLTIVQNHDPKGWYPSRLLIGSHGEYIEVGKNLLEDEREMLANNLRNAIEGF</sequence>
<evidence type="ECO:0000313" key="3">
    <source>
        <dbReference type="Proteomes" id="UP000094769"/>
    </source>
</evidence>
<dbReference type="Proteomes" id="UP000094769">
    <property type="component" value="Unassembled WGS sequence"/>
</dbReference>
<accession>A0A7Z1AD78</accession>